<dbReference type="EC" id="2.7.13.3" evidence="14"/>
<dbReference type="InterPro" id="IPR029095">
    <property type="entry name" value="NarX-like_N"/>
</dbReference>
<feature type="transmembrane region" description="Helical" evidence="15">
    <location>
        <begin position="12"/>
        <end position="31"/>
    </location>
</feature>
<dbReference type="STRING" id="152573.SAMN04488051_102228"/>
<keyword evidence="19" id="KW-1185">Reference proteome</keyword>
<dbReference type="Proteomes" id="UP000198773">
    <property type="component" value="Unassembled WGS sequence"/>
</dbReference>
<dbReference type="Gene3D" id="3.30.565.10">
    <property type="entry name" value="Histidine kinase-like ATPase, C-terminal domain"/>
    <property type="match status" value="1"/>
</dbReference>
<evidence type="ECO:0000256" key="13">
    <source>
        <dbReference type="ARBA" id="ARBA00023136"/>
    </source>
</evidence>
<evidence type="ECO:0000256" key="7">
    <source>
        <dbReference type="ARBA" id="ARBA00022692"/>
    </source>
</evidence>
<keyword evidence="13 14" id="KW-0472">Membrane</keyword>
<dbReference type="Pfam" id="PF13675">
    <property type="entry name" value="PilJ"/>
    <property type="match status" value="1"/>
</dbReference>
<dbReference type="GO" id="GO:0005524">
    <property type="term" value="F:ATP binding"/>
    <property type="evidence" value="ECO:0007669"/>
    <property type="project" value="UniProtKB-UniRule"/>
</dbReference>
<feature type="domain" description="Histidine kinase" evidence="16">
    <location>
        <begin position="394"/>
        <end position="590"/>
    </location>
</feature>
<evidence type="ECO:0000313" key="18">
    <source>
        <dbReference type="EMBL" id="SEA24166.1"/>
    </source>
</evidence>
<evidence type="ECO:0000259" key="16">
    <source>
        <dbReference type="PROSITE" id="PS50109"/>
    </source>
</evidence>
<dbReference type="InterPro" id="IPR011712">
    <property type="entry name" value="Sig_transdc_His_kin_sub3_dim/P"/>
</dbReference>
<proteinExistence type="predicted"/>
<evidence type="ECO:0000256" key="4">
    <source>
        <dbReference type="ARBA" id="ARBA00022519"/>
    </source>
</evidence>
<evidence type="ECO:0000313" key="19">
    <source>
        <dbReference type="Proteomes" id="UP000198773"/>
    </source>
</evidence>
<evidence type="ECO:0000256" key="1">
    <source>
        <dbReference type="ARBA" id="ARBA00000085"/>
    </source>
</evidence>
<reference evidence="18 19" key="1">
    <citation type="submission" date="2016-10" db="EMBL/GenBank/DDBJ databases">
        <authorList>
            <person name="de Groot N.N."/>
        </authorList>
    </citation>
    <scope>NUCLEOTIDE SEQUENCE [LARGE SCALE GENOMIC DNA]</scope>
    <source>
        <strain evidence="18 19">CGMCC 1.3430</strain>
    </source>
</reference>
<evidence type="ECO:0000256" key="2">
    <source>
        <dbReference type="ARBA" id="ARBA00004429"/>
    </source>
</evidence>
<dbReference type="Pfam" id="PF07730">
    <property type="entry name" value="HisKA_3"/>
    <property type="match status" value="1"/>
</dbReference>
<evidence type="ECO:0000256" key="9">
    <source>
        <dbReference type="ARBA" id="ARBA00022777"/>
    </source>
</evidence>
<dbReference type="EMBL" id="FNRM01000002">
    <property type="protein sequence ID" value="SEA24166.1"/>
    <property type="molecule type" value="Genomic_DNA"/>
</dbReference>
<evidence type="ECO:0000256" key="5">
    <source>
        <dbReference type="ARBA" id="ARBA00022553"/>
    </source>
</evidence>
<keyword evidence="5" id="KW-0597">Phosphoprotein</keyword>
<evidence type="ECO:0000259" key="17">
    <source>
        <dbReference type="PROSITE" id="PS50885"/>
    </source>
</evidence>
<dbReference type="PANTHER" id="PTHR24421">
    <property type="entry name" value="NITRATE/NITRITE SENSOR PROTEIN NARX-RELATED"/>
    <property type="match status" value="1"/>
</dbReference>
<feature type="domain" description="HAMP" evidence="17">
    <location>
        <begin position="173"/>
        <end position="225"/>
    </location>
</feature>
<dbReference type="InterPro" id="IPR036890">
    <property type="entry name" value="HATPase_C_sf"/>
</dbReference>
<dbReference type="InterPro" id="IPR050482">
    <property type="entry name" value="Sensor_HK_TwoCompSys"/>
</dbReference>
<dbReference type="Gene3D" id="1.20.5.1930">
    <property type="match status" value="1"/>
</dbReference>
<evidence type="ECO:0000256" key="8">
    <source>
        <dbReference type="ARBA" id="ARBA00022741"/>
    </source>
</evidence>
<dbReference type="SMART" id="SM00387">
    <property type="entry name" value="HATPase_c"/>
    <property type="match status" value="1"/>
</dbReference>
<dbReference type="Gene3D" id="1.20.120.960">
    <property type="entry name" value="Histidine kinase NarX, sensor domain"/>
    <property type="match status" value="1"/>
</dbReference>
<dbReference type="SUPFAM" id="SSF55781">
    <property type="entry name" value="GAF domain-like"/>
    <property type="match status" value="1"/>
</dbReference>
<feature type="transmembrane region" description="Helical" evidence="15">
    <location>
        <begin position="152"/>
        <end position="171"/>
    </location>
</feature>
<comment type="subcellular location">
    <subcellularLocation>
        <location evidence="2">Cell inner membrane</location>
        <topology evidence="2">Multi-pass membrane protein</topology>
    </subcellularLocation>
</comment>
<dbReference type="Gene3D" id="1.10.8.500">
    <property type="entry name" value="HAMP domain in histidine kinase"/>
    <property type="match status" value="1"/>
</dbReference>
<keyword evidence="3 14" id="KW-1003">Cell membrane</keyword>
<dbReference type="PROSITE" id="PS50109">
    <property type="entry name" value="HIS_KIN"/>
    <property type="match status" value="1"/>
</dbReference>
<dbReference type="Pfam" id="PF02518">
    <property type="entry name" value="HATPase_c"/>
    <property type="match status" value="1"/>
</dbReference>
<dbReference type="InterPro" id="IPR003660">
    <property type="entry name" value="HAMP_dom"/>
</dbReference>
<keyword evidence="9 14" id="KW-0418">Kinase</keyword>
<keyword evidence="11 15" id="KW-1133">Transmembrane helix</keyword>
<sequence>MRPFSVVTRINIALACIVTLALTTMMVSYWLSDKADSDAHAVNVAGSLRMQSYRLAWLKLQQEPERLAGAKQQLNSSWQHPVFKRFLHQPEIQTKYDTAFQHWQAVAPLLAAEQTDIAELELALIEQVRLLDELVLAIQLDAEQKVRAFRTVQVVAVLATILLSIIVMYWLRVMVQEPLQELIKGARRIAQGDFTHRITPQHPDELGTLAHSFNKMNGAIGYMYGNLEKRVQQQTEALQHSNTRLQFLFDIARSISEHSLHSADFSRLITELQTILGTDELELCLLTGQGSSPYLQVQPEQNPHMHCVKTSCQDCISQGQDIRTEDEQLVYRFPLDREQHHYGVLVSRQSNDKPLQDWQQQLLQSVADLLALALSLKGEEEQVRRLALMQERSVIARELHDSLAQSLSYLKIQVTRLNKGLASDNKAMLQDVADELKEGLSSAYRQLRELLTTFRLKVDGAGLQQALQTTVKQLTEQSSLRIRLDYQLEHLPLTPTEEIHLLQIIREASQNAVHHSQGSELSIELRQGKDKAIELRLEDNGVGLPAQPEKLNHYGLAIMQERSRQLGGDLQLKNRPEGGTGLYFRFIPECMAQLASA</sequence>
<evidence type="ECO:0000256" key="15">
    <source>
        <dbReference type="SAM" id="Phobius"/>
    </source>
</evidence>
<dbReference type="AlphaFoldDB" id="A0A1H3ZK43"/>
<evidence type="ECO:0000256" key="11">
    <source>
        <dbReference type="ARBA" id="ARBA00022989"/>
    </source>
</evidence>
<evidence type="ECO:0000256" key="6">
    <source>
        <dbReference type="ARBA" id="ARBA00022679"/>
    </source>
</evidence>
<keyword evidence="8 14" id="KW-0547">Nucleotide-binding</keyword>
<name>A0A1H3ZK43_ALKAM</name>
<accession>A0A1H3ZK43</accession>
<dbReference type="PIRSF" id="PIRSF003167">
    <property type="entry name" value="STHK_NarX/NarQ"/>
    <property type="match status" value="1"/>
</dbReference>
<dbReference type="SMART" id="SM00304">
    <property type="entry name" value="HAMP"/>
    <property type="match status" value="1"/>
</dbReference>
<dbReference type="InterPro" id="IPR016380">
    <property type="entry name" value="Sig_transdc_His_kin_NarX/NarQ"/>
</dbReference>
<protein>
    <recommendedName>
        <fullName evidence="14">Sensor protein</fullName>
        <ecNumber evidence="14">2.7.13.3</ecNumber>
    </recommendedName>
</protein>
<dbReference type="RefSeq" id="WP_091340292.1">
    <property type="nucleotide sequence ID" value="NZ_FNRM01000002.1"/>
</dbReference>
<keyword evidence="4 14" id="KW-0997">Cell inner membrane</keyword>
<comment type="catalytic activity">
    <reaction evidence="1 14">
        <text>ATP + protein L-histidine = ADP + protein N-phospho-L-histidine.</text>
        <dbReference type="EC" id="2.7.13.3"/>
    </reaction>
</comment>
<dbReference type="CDD" id="cd16917">
    <property type="entry name" value="HATPase_UhpB-NarQ-NarX-like"/>
    <property type="match status" value="1"/>
</dbReference>
<dbReference type="GO" id="GO:0000155">
    <property type="term" value="F:phosphorelay sensor kinase activity"/>
    <property type="evidence" value="ECO:0007669"/>
    <property type="project" value="UniProtKB-UniRule"/>
</dbReference>
<dbReference type="PROSITE" id="PS50885">
    <property type="entry name" value="HAMP"/>
    <property type="match status" value="1"/>
</dbReference>
<gene>
    <name evidence="18" type="ORF">SAMN04488051_102228</name>
</gene>
<dbReference type="PANTHER" id="PTHR24421:SF10">
    <property type="entry name" value="NITRATE_NITRITE SENSOR PROTEIN NARQ"/>
    <property type="match status" value="1"/>
</dbReference>
<evidence type="ECO:0000256" key="14">
    <source>
        <dbReference type="PIRNR" id="PIRNR003167"/>
    </source>
</evidence>
<keyword evidence="7 15" id="KW-0812">Transmembrane</keyword>
<keyword evidence="10 14" id="KW-0067">ATP-binding</keyword>
<dbReference type="Pfam" id="PF00672">
    <property type="entry name" value="HAMP"/>
    <property type="match status" value="1"/>
</dbReference>
<keyword evidence="6 14" id="KW-0808">Transferase</keyword>
<dbReference type="CDD" id="cd19408">
    <property type="entry name" value="NarX_NarQ_sensor"/>
    <property type="match status" value="1"/>
</dbReference>
<dbReference type="InterPro" id="IPR042295">
    <property type="entry name" value="NarX-like_N_sf"/>
</dbReference>
<dbReference type="GO" id="GO:0005886">
    <property type="term" value="C:plasma membrane"/>
    <property type="evidence" value="ECO:0007669"/>
    <property type="project" value="UniProtKB-SubCell"/>
</dbReference>
<evidence type="ECO:0000256" key="3">
    <source>
        <dbReference type="ARBA" id="ARBA00022475"/>
    </source>
</evidence>
<evidence type="ECO:0000256" key="12">
    <source>
        <dbReference type="ARBA" id="ARBA00023012"/>
    </source>
</evidence>
<dbReference type="GO" id="GO:0046983">
    <property type="term" value="F:protein dimerization activity"/>
    <property type="evidence" value="ECO:0007669"/>
    <property type="project" value="UniProtKB-UniRule"/>
</dbReference>
<dbReference type="InterPro" id="IPR003594">
    <property type="entry name" value="HATPase_dom"/>
</dbReference>
<organism evidence="18 19">
    <name type="scientific">Alkalimonas amylolytica</name>
    <dbReference type="NCBI Taxonomy" id="152573"/>
    <lineage>
        <taxon>Bacteria</taxon>
        <taxon>Pseudomonadati</taxon>
        <taxon>Pseudomonadota</taxon>
        <taxon>Gammaproteobacteria</taxon>
        <taxon>Alkalimonas</taxon>
    </lineage>
</organism>
<dbReference type="SUPFAM" id="SSF55874">
    <property type="entry name" value="ATPase domain of HSP90 chaperone/DNA topoisomerase II/histidine kinase"/>
    <property type="match status" value="1"/>
</dbReference>
<dbReference type="OrthoDB" id="9811306at2"/>
<dbReference type="SUPFAM" id="SSF158472">
    <property type="entry name" value="HAMP domain-like"/>
    <property type="match status" value="1"/>
</dbReference>
<keyword evidence="12 14" id="KW-0902">Two-component regulatory system</keyword>
<dbReference type="InterPro" id="IPR005467">
    <property type="entry name" value="His_kinase_dom"/>
</dbReference>
<evidence type="ECO:0000256" key="10">
    <source>
        <dbReference type="ARBA" id="ARBA00022840"/>
    </source>
</evidence>
<dbReference type="CDD" id="cd06225">
    <property type="entry name" value="HAMP"/>
    <property type="match status" value="1"/>
</dbReference>